<evidence type="ECO:0000313" key="2">
    <source>
        <dbReference type="EMBL" id="KAK3766509.1"/>
    </source>
</evidence>
<name>A0AAE0ZBU3_9GAST</name>
<accession>A0AAE0ZBU3</accession>
<dbReference type="EMBL" id="JAWDGP010004216">
    <property type="protein sequence ID" value="KAK3766509.1"/>
    <property type="molecule type" value="Genomic_DNA"/>
</dbReference>
<evidence type="ECO:0000313" key="3">
    <source>
        <dbReference type="Proteomes" id="UP001283361"/>
    </source>
</evidence>
<feature type="compositionally biased region" description="Basic and acidic residues" evidence="1">
    <location>
        <begin position="7"/>
        <end position="28"/>
    </location>
</feature>
<reference evidence="2" key="1">
    <citation type="journal article" date="2023" name="G3 (Bethesda)">
        <title>A reference genome for the long-term kleptoplast-retaining sea slug Elysia crispata morphotype clarki.</title>
        <authorList>
            <person name="Eastman K.E."/>
            <person name="Pendleton A.L."/>
            <person name="Shaikh M.A."/>
            <person name="Suttiyut T."/>
            <person name="Ogas R."/>
            <person name="Tomko P."/>
            <person name="Gavelis G."/>
            <person name="Widhalm J.R."/>
            <person name="Wisecaver J.H."/>
        </authorList>
    </citation>
    <scope>NUCLEOTIDE SEQUENCE</scope>
    <source>
        <strain evidence="2">ECLA1</strain>
    </source>
</reference>
<sequence length="145" mass="16043">MGKIRTKAGDQWERSRLRDEMSECKARGSLDPGPETDRCASAGLTRDSDRELRVPRFYCLKNGWVWEAWMSGDSRSQNYITPSSVYPLSTAAVCSTAGSSQTPCVSSPGRDSLVTSQLTIVCAQWFVCHSGANWVKTSNKIKIET</sequence>
<dbReference type="AlphaFoldDB" id="A0AAE0ZBU3"/>
<keyword evidence="3" id="KW-1185">Reference proteome</keyword>
<organism evidence="2 3">
    <name type="scientific">Elysia crispata</name>
    <name type="common">lettuce slug</name>
    <dbReference type="NCBI Taxonomy" id="231223"/>
    <lineage>
        <taxon>Eukaryota</taxon>
        <taxon>Metazoa</taxon>
        <taxon>Spiralia</taxon>
        <taxon>Lophotrochozoa</taxon>
        <taxon>Mollusca</taxon>
        <taxon>Gastropoda</taxon>
        <taxon>Heterobranchia</taxon>
        <taxon>Euthyneura</taxon>
        <taxon>Panpulmonata</taxon>
        <taxon>Sacoglossa</taxon>
        <taxon>Placobranchoidea</taxon>
        <taxon>Plakobranchidae</taxon>
        <taxon>Elysia</taxon>
    </lineage>
</organism>
<gene>
    <name evidence="2" type="ORF">RRG08_005001</name>
</gene>
<evidence type="ECO:0000256" key="1">
    <source>
        <dbReference type="SAM" id="MobiDB-lite"/>
    </source>
</evidence>
<dbReference type="Proteomes" id="UP001283361">
    <property type="component" value="Unassembled WGS sequence"/>
</dbReference>
<proteinExistence type="predicted"/>
<feature type="region of interest" description="Disordered" evidence="1">
    <location>
        <begin position="1"/>
        <end position="44"/>
    </location>
</feature>
<comment type="caution">
    <text evidence="2">The sequence shown here is derived from an EMBL/GenBank/DDBJ whole genome shotgun (WGS) entry which is preliminary data.</text>
</comment>
<protein>
    <submittedName>
        <fullName evidence="2">Uncharacterized protein</fullName>
    </submittedName>
</protein>